<dbReference type="RefSeq" id="WP_204058011.1">
    <property type="nucleotide sequence ID" value="NZ_BOOC01000014.1"/>
</dbReference>
<dbReference type="EMBL" id="BOOC01000014">
    <property type="protein sequence ID" value="GIH40635.1"/>
    <property type="molecule type" value="Genomic_DNA"/>
</dbReference>
<dbReference type="Gene3D" id="2.40.50.140">
    <property type="entry name" value="Nucleic acid-binding proteins"/>
    <property type="match status" value="1"/>
</dbReference>
<keyword evidence="7" id="KW-1185">Reference proteome</keyword>
<dbReference type="InterPro" id="IPR050191">
    <property type="entry name" value="ATP-dep_DNA_ligase"/>
</dbReference>
<dbReference type="NCBIfam" id="TIGR02779">
    <property type="entry name" value="NHEJ_ligase_lig"/>
    <property type="match status" value="1"/>
</dbReference>
<evidence type="ECO:0000259" key="5">
    <source>
        <dbReference type="PROSITE" id="PS50160"/>
    </source>
</evidence>
<organism evidence="6 7">
    <name type="scientific">Microbispora corallina</name>
    <dbReference type="NCBI Taxonomy" id="83302"/>
    <lineage>
        <taxon>Bacteria</taxon>
        <taxon>Bacillati</taxon>
        <taxon>Actinomycetota</taxon>
        <taxon>Actinomycetes</taxon>
        <taxon>Streptosporangiales</taxon>
        <taxon>Streptosporangiaceae</taxon>
        <taxon>Microbispora</taxon>
    </lineage>
</organism>
<dbReference type="Gene3D" id="3.30.470.30">
    <property type="entry name" value="DNA ligase/mRNA capping enzyme"/>
    <property type="match status" value="1"/>
</dbReference>
<keyword evidence="3" id="KW-0436">Ligase</keyword>
<reference evidence="6 7" key="1">
    <citation type="submission" date="2021-01" db="EMBL/GenBank/DDBJ databases">
        <title>Whole genome shotgun sequence of Microbispora corallina NBRC 16416.</title>
        <authorList>
            <person name="Komaki H."/>
            <person name="Tamura T."/>
        </authorList>
    </citation>
    <scope>NUCLEOTIDE SEQUENCE [LARGE SCALE GENOMIC DNA]</scope>
    <source>
        <strain evidence="6 7">NBRC 16416</strain>
    </source>
</reference>
<comment type="similarity">
    <text evidence="1">Belongs to the ATP-dependent DNA ligase family.</text>
</comment>
<dbReference type="Gene3D" id="3.30.1490.70">
    <property type="match status" value="1"/>
</dbReference>
<evidence type="ECO:0000256" key="4">
    <source>
        <dbReference type="ARBA" id="ARBA00034003"/>
    </source>
</evidence>
<evidence type="ECO:0000256" key="2">
    <source>
        <dbReference type="ARBA" id="ARBA00012727"/>
    </source>
</evidence>
<evidence type="ECO:0000313" key="6">
    <source>
        <dbReference type="EMBL" id="GIH40635.1"/>
    </source>
</evidence>
<dbReference type="InterPro" id="IPR014146">
    <property type="entry name" value="LigD_ligase_dom"/>
</dbReference>
<dbReference type="PROSITE" id="PS50160">
    <property type="entry name" value="DNA_LIGASE_A3"/>
    <property type="match status" value="1"/>
</dbReference>
<dbReference type="InterPro" id="IPR012340">
    <property type="entry name" value="NA-bd_OB-fold"/>
</dbReference>
<dbReference type="EC" id="6.5.1.1" evidence="2"/>
<dbReference type="InterPro" id="IPR012309">
    <property type="entry name" value="DNA_ligase_ATP-dep_C"/>
</dbReference>
<gene>
    <name evidence="6" type="ORF">Mco01_36350</name>
</gene>
<dbReference type="InterPro" id="IPR012310">
    <property type="entry name" value="DNA_ligase_ATP-dep_cent"/>
</dbReference>
<comment type="caution">
    <text evidence="6">The sequence shown here is derived from an EMBL/GenBank/DDBJ whole genome shotgun (WGS) entry which is preliminary data.</text>
</comment>
<comment type="catalytic activity">
    <reaction evidence="4">
        <text>ATP + (deoxyribonucleotide)n-3'-hydroxyl + 5'-phospho-(deoxyribonucleotide)m = (deoxyribonucleotide)n+m + AMP + diphosphate.</text>
        <dbReference type="EC" id="6.5.1.1"/>
    </reaction>
</comment>
<sequence length="324" mass="35745">MAVPYPVEPMLAIPGELPQARDAYALEVKWDGIRAIAYVDRGVRVTGRHGADFTARYPEIGALAGPLAGRRAVIDGEVVAFDLQGRPSFARLQRRMHNTDPAGSRLLDHFPVTYMPFDLLHLDGRTLFDVPYGERRALLDSLGLAVPPNFPCEPEVLEATRMQGLEGVVAKRLDSPYRPGRRSEWWVKVKNLRTAEVVVGGWKPGKGRRAGGVGSLLVGVYTGPPLAGRPSPGGFLFVGHVGTGFTDAMLDDTRRLLEPLEIGQSAFSDELPRAVGKDARWVRPEIVGEVAFTMWTRDGRLRNPVWRGVRADKIPAEVRREEGR</sequence>
<dbReference type="SUPFAM" id="SSF56091">
    <property type="entry name" value="DNA ligase/mRNA capping enzyme, catalytic domain"/>
    <property type="match status" value="1"/>
</dbReference>
<dbReference type="CDD" id="cd07971">
    <property type="entry name" value="OBF_DNA_ligase_LigD"/>
    <property type="match status" value="1"/>
</dbReference>
<accession>A0ABQ4G0Q0</accession>
<name>A0ABQ4G0Q0_9ACTN</name>
<evidence type="ECO:0000313" key="7">
    <source>
        <dbReference type="Proteomes" id="UP000603904"/>
    </source>
</evidence>
<dbReference type="Pfam" id="PF04679">
    <property type="entry name" value="DNA_ligase_A_C"/>
    <property type="match status" value="1"/>
</dbReference>
<evidence type="ECO:0000256" key="1">
    <source>
        <dbReference type="ARBA" id="ARBA00007572"/>
    </source>
</evidence>
<dbReference type="SUPFAM" id="SSF50249">
    <property type="entry name" value="Nucleic acid-binding proteins"/>
    <property type="match status" value="1"/>
</dbReference>
<proteinExistence type="inferred from homology"/>
<dbReference type="PANTHER" id="PTHR45674">
    <property type="entry name" value="DNA LIGASE 1/3 FAMILY MEMBER"/>
    <property type="match status" value="1"/>
</dbReference>
<dbReference type="PANTHER" id="PTHR45674:SF4">
    <property type="entry name" value="DNA LIGASE 1"/>
    <property type="match status" value="1"/>
</dbReference>
<dbReference type="Proteomes" id="UP000603904">
    <property type="component" value="Unassembled WGS sequence"/>
</dbReference>
<dbReference type="CDD" id="cd07906">
    <property type="entry name" value="Adenylation_DNA_ligase_LigD_LigC"/>
    <property type="match status" value="1"/>
</dbReference>
<protein>
    <recommendedName>
        <fullName evidence="2">DNA ligase (ATP)</fullName>
        <ecNumber evidence="2">6.5.1.1</ecNumber>
    </recommendedName>
</protein>
<evidence type="ECO:0000256" key="3">
    <source>
        <dbReference type="ARBA" id="ARBA00022598"/>
    </source>
</evidence>
<feature type="domain" description="ATP-dependent DNA ligase family profile" evidence="5">
    <location>
        <begin position="117"/>
        <end position="222"/>
    </location>
</feature>
<dbReference type="Pfam" id="PF01068">
    <property type="entry name" value="DNA_ligase_A_M"/>
    <property type="match status" value="1"/>
</dbReference>